<evidence type="ECO:0000256" key="6">
    <source>
        <dbReference type="ARBA" id="ARBA00023136"/>
    </source>
</evidence>
<feature type="transmembrane region" description="Helical" evidence="7">
    <location>
        <begin position="16"/>
        <end position="34"/>
    </location>
</feature>
<feature type="transmembrane region" description="Helical" evidence="7">
    <location>
        <begin position="40"/>
        <end position="64"/>
    </location>
</feature>
<dbReference type="RefSeq" id="WP_187719303.1">
    <property type="nucleotide sequence ID" value="NZ_JACTAH010000002.1"/>
</dbReference>
<dbReference type="CDD" id="cd13127">
    <property type="entry name" value="MATE_tuaB_like"/>
    <property type="match status" value="1"/>
</dbReference>
<keyword evidence="5 7" id="KW-1133">Transmembrane helix</keyword>
<proteinExistence type="inferred from homology"/>
<gene>
    <name evidence="8" type="ORF">IFO67_16910</name>
</gene>
<accession>A0ABR9BE00</accession>
<keyword evidence="9" id="KW-1185">Reference proteome</keyword>
<feature type="transmembrane region" description="Helical" evidence="7">
    <location>
        <begin position="141"/>
        <end position="162"/>
    </location>
</feature>
<name>A0ABR9BE00_9RHOO</name>
<dbReference type="InterPro" id="IPR050833">
    <property type="entry name" value="Poly_Biosynth_Transport"/>
</dbReference>
<comment type="caution">
    <text evidence="8">The sequence shown here is derived from an EMBL/GenBank/DDBJ whole genome shotgun (WGS) entry which is preliminary data.</text>
</comment>
<protein>
    <submittedName>
        <fullName evidence="8">Lipopolysaccharide biosynthesis protein</fullName>
    </submittedName>
</protein>
<comment type="similarity">
    <text evidence="2">Belongs to the polysaccharide synthase family.</text>
</comment>
<dbReference type="Proteomes" id="UP000603602">
    <property type="component" value="Unassembled WGS sequence"/>
</dbReference>
<evidence type="ECO:0000256" key="5">
    <source>
        <dbReference type="ARBA" id="ARBA00022989"/>
    </source>
</evidence>
<feature type="transmembrane region" description="Helical" evidence="7">
    <location>
        <begin position="442"/>
        <end position="464"/>
    </location>
</feature>
<keyword evidence="4 7" id="KW-0812">Transmembrane</keyword>
<keyword evidence="3" id="KW-1003">Cell membrane</keyword>
<dbReference type="Pfam" id="PF13440">
    <property type="entry name" value="Polysacc_synt_3"/>
    <property type="match status" value="1"/>
</dbReference>
<evidence type="ECO:0000256" key="1">
    <source>
        <dbReference type="ARBA" id="ARBA00004651"/>
    </source>
</evidence>
<evidence type="ECO:0000256" key="4">
    <source>
        <dbReference type="ARBA" id="ARBA00022692"/>
    </source>
</evidence>
<feature type="transmembrane region" description="Helical" evidence="7">
    <location>
        <begin position="112"/>
        <end position="132"/>
    </location>
</feature>
<feature type="transmembrane region" description="Helical" evidence="7">
    <location>
        <begin position="76"/>
        <end position="100"/>
    </location>
</feature>
<organism evidence="8 9">
    <name type="scientific">Thauera sedimentorum</name>
    <dbReference type="NCBI Taxonomy" id="2767595"/>
    <lineage>
        <taxon>Bacteria</taxon>
        <taxon>Pseudomonadati</taxon>
        <taxon>Pseudomonadota</taxon>
        <taxon>Betaproteobacteria</taxon>
        <taxon>Rhodocyclales</taxon>
        <taxon>Zoogloeaceae</taxon>
        <taxon>Thauera</taxon>
    </lineage>
</organism>
<keyword evidence="6 7" id="KW-0472">Membrane</keyword>
<evidence type="ECO:0000313" key="8">
    <source>
        <dbReference type="EMBL" id="MBD8504573.1"/>
    </source>
</evidence>
<feature type="transmembrane region" description="Helical" evidence="7">
    <location>
        <begin position="282"/>
        <end position="302"/>
    </location>
</feature>
<evidence type="ECO:0000313" key="9">
    <source>
        <dbReference type="Proteomes" id="UP000603602"/>
    </source>
</evidence>
<sequence>MTSVRRALALSMAERYVLIALSLLSNILIARLLTPEEIGIFSVTLALIGIAHVLRDFGIGNFLIQEKTLNDDHVRTAFGFSLVIGVGLFVLIFTIAPWAGVFYKDPRIVDTIRIGALNFLVLPFCSISVALLRREMQFGRLAVVTLGAAAFGFAVTITLALQGFGANGLAIGGVAGNLATGLGAWLARTPRRILMPGFREWRKVVGFGARTSAANIVTTISLDINDLAVGRILGFAPVAMISRAQGLMNLFHRDLMTAIRNVAYPAYARSHREGGDLEAQHVFTVATITVLAWPFYAFAALYALELLRLLFGPQWDEAAPLVPWFCLAGAAAATCNLILPLLTARGRVDLATRADLVVQPIRAAVLVVGVLLFQNMLSFAVLFALIFIAAVPYLYHIKAQEQPTDFPELFAKLRKSLAVTAACMAPPVCIAALAPSGGTPGALAAMGLSAALCAVTWVAAAIFFRHPITDDPLFRRLVGTVGLRPGT</sequence>
<evidence type="ECO:0000256" key="7">
    <source>
        <dbReference type="SAM" id="Phobius"/>
    </source>
</evidence>
<dbReference type="PANTHER" id="PTHR30250">
    <property type="entry name" value="PST FAMILY PREDICTED COLANIC ACID TRANSPORTER"/>
    <property type="match status" value="1"/>
</dbReference>
<feature type="transmembrane region" description="Helical" evidence="7">
    <location>
        <begin position="322"/>
        <end position="344"/>
    </location>
</feature>
<comment type="subcellular location">
    <subcellularLocation>
        <location evidence="1">Cell membrane</location>
        <topology evidence="1">Multi-pass membrane protein</topology>
    </subcellularLocation>
</comment>
<dbReference type="PANTHER" id="PTHR30250:SF10">
    <property type="entry name" value="LIPOPOLYSACCHARIDE BIOSYNTHESIS PROTEIN WZXC"/>
    <property type="match status" value="1"/>
</dbReference>
<feature type="transmembrane region" description="Helical" evidence="7">
    <location>
        <begin position="168"/>
        <end position="187"/>
    </location>
</feature>
<dbReference type="EMBL" id="JACYTO010000002">
    <property type="protein sequence ID" value="MBD8504573.1"/>
    <property type="molecule type" value="Genomic_DNA"/>
</dbReference>
<reference evidence="9" key="1">
    <citation type="submission" date="2023-07" db="EMBL/GenBank/DDBJ databases">
        <title>Thauera sp. CAU 1555 isolated from sand of Yaerae Beach.</title>
        <authorList>
            <person name="Kim W."/>
        </authorList>
    </citation>
    <scope>NUCLEOTIDE SEQUENCE [LARGE SCALE GENOMIC DNA]</scope>
    <source>
        <strain evidence="9">CAU 1555</strain>
    </source>
</reference>
<evidence type="ECO:0000256" key="3">
    <source>
        <dbReference type="ARBA" id="ARBA00022475"/>
    </source>
</evidence>
<evidence type="ECO:0000256" key="2">
    <source>
        <dbReference type="ARBA" id="ARBA00007430"/>
    </source>
</evidence>